<evidence type="ECO:0000313" key="1">
    <source>
        <dbReference type="EMBL" id="QQK07259.1"/>
    </source>
</evidence>
<dbReference type="Proteomes" id="UP000595814">
    <property type="component" value="Chromosome"/>
</dbReference>
<sequence length="66" mass="7517">MAKTGYPILAFPTTFFLDKDGRIIDSAMAMKDYDYFEEKIEEALNTNTEIEEETTEAVEATSVQEN</sequence>
<protein>
    <submittedName>
        <fullName evidence="1">Uncharacterized protein</fullName>
    </submittedName>
</protein>
<organism evidence="1 2">
    <name type="scientific">Miniphocaeibacter halophilus</name>
    <dbReference type="NCBI Taxonomy" id="2931922"/>
    <lineage>
        <taxon>Bacteria</taxon>
        <taxon>Bacillati</taxon>
        <taxon>Bacillota</taxon>
        <taxon>Tissierellia</taxon>
        <taxon>Tissierellales</taxon>
        <taxon>Peptoniphilaceae</taxon>
        <taxon>Miniphocaeibacter</taxon>
    </lineage>
</organism>
<gene>
    <name evidence="1" type="ORF">JFY71_08005</name>
</gene>
<proteinExistence type="predicted"/>
<dbReference type="EMBL" id="CP066744">
    <property type="protein sequence ID" value="QQK07259.1"/>
    <property type="molecule type" value="Genomic_DNA"/>
</dbReference>
<evidence type="ECO:0000313" key="2">
    <source>
        <dbReference type="Proteomes" id="UP000595814"/>
    </source>
</evidence>
<keyword evidence="2" id="KW-1185">Reference proteome</keyword>
<reference evidence="1 2" key="1">
    <citation type="journal article" date="2022" name="Int. J. Syst. Evol. Microbiol.">
        <title>Miniphocaeibacter halophilus sp. nov., an ammonium-tolerant acetate-producing bacterium isolated from a biogas system.</title>
        <authorList>
            <person name="Schnurer A."/>
            <person name="Singh A."/>
            <person name="Bi S."/>
            <person name="Qiao W."/>
            <person name="Westerholm M."/>
        </authorList>
    </citation>
    <scope>NUCLEOTIDE SEQUENCE [LARGE SCALE GENOMIC DNA]</scope>
    <source>
        <strain evidence="1 2">AMB_01</strain>
    </source>
</reference>
<name>A0AC61MQP0_9FIRM</name>
<accession>A0AC61MQP0</accession>